<dbReference type="AlphaFoldDB" id="A0A8J3WCJ1"/>
<evidence type="ECO:0000256" key="2">
    <source>
        <dbReference type="SAM" id="Phobius"/>
    </source>
</evidence>
<dbReference type="SMART" id="SM00028">
    <property type="entry name" value="TPR"/>
    <property type="match status" value="6"/>
</dbReference>
<keyword evidence="4" id="KW-1185">Reference proteome</keyword>
<sequence length="400" mass="42773">MTTDTLIERARTLLKLRRPAEAERELRGVLARDPEHAEAHALLGVTLAEQRMPSEAVAEAREAVRLAPDQWFPHYVAGQIHLMAGRPGDAIAALRAALAIEPEYAPIWRFLSRAHLRAGQGAEAADASRRGLALDPRDAELAGLLALALTALGEAAQAQDAAAQAVRLDPENALAHLAYGRAALAFGDPGHAARAFREVLRLDPGFGEARDLLLKALKRRNPLYRTLDRLRGRFFGRWWVVLLLPAAPMLVIVLLLVALLHWVAWSVEAFTTLRLAHAGATRLLFERAEVRAARLCCLLLAAGATLIALGVLSSQEVVGAAGAAAMALITPVQESVHTGSPLGRAVLYGWAVLLALVIAVSAVLGSMAAVMLSTYTGLATIWIAAGVRRLFGRTAGGEPR</sequence>
<dbReference type="PROSITE" id="PS50005">
    <property type="entry name" value="TPR"/>
    <property type="match status" value="2"/>
</dbReference>
<accession>A0A8J3WCJ1</accession>
<name>A0A8J3WCJ1_PLARO</name>
<organism evidence="3 4">
    <name type="scientific">Planobispora rosea</name>
    <dbReference type="NCBI Taxonomy" id="35762"/>
    <lineage>
        <taxon>Bacteria</taxon>
        <taxon>Bacillati</taxon>
        <taxon>Actinomycetota</taxon>
        <taxon>Actinomycetes</taxon>
        <taxon>Streptosporangiales</taxon>
        <taxon>Streptosporangiaceae</taxon>
        <taxon>Planobispora</taxon>
    </lineage>
</organism>
<dbReference type="PANTHER" id="PTHR15544">
    <property type="entry name" value="OSMOSIS RESPONSIVE FACTOR"/>
    <property type="match status" value="1"/>
</dbReference>
<feature type="transmembrane region" description="Helical" evidence="2">
    <location>
        <begin position="345"/>
        <end position="364"/>
    </location>
</feature>
<dbReference type="PANTHER" id="PTHR15544:SF0">
    <property type="entry name" value="TETRATRICOPEPTIDE REPEAT PROTEIN 33"/>
    <property type="match status" value="1"/>
</dbReference>
<dbReference type="Pfam" id="PF14559">
    <property type="entry name" value="TPR_19"/>
    <property type="match status" value="1"/>
</dbReference>
<dbReference type="InterPro" id="IPR019734">
    <property type="entry name" value="TPR_rpt"/>
</dbReference>
<feature type="repeat" description="TPR" evidence="1">
    <location>
        <begin position="173"/>
        <end position="206"/>
    </location>
</feature>
<gene>
    <name evidence="3" type="ORF">Pro02_23050</name>
</gene>
<feature type="repeat" description="TPR" evidence="1">
    <location>
        <begin position="105"/>
        <end position="138"/>
    </location>
</feature>
<keyword evidence="1" id="KW-0802">TPR repeat</keyword>
<dbReference type="InterPro" id="IPR011990">
    <property type="entry name" value="TPR-like_helical_dom_sf"/>
</dbReference>
<keyword evidence="2" id="KW-1133">Transmembrane helix</keyword>
<dbReference type="SUPFAM" id="SSF48452">
    <property type="entry name" value="TPR-like"/>
    <property type="match status" value="1"/>
</dbReference>
<feature type="transmembrane region" description="Helical" evidence="2">
    <location>
        <begin position="238"/>
        <end position="263"/>
    </location>
</feature>
<dbReference type="InterPro" id="IPR052658">
    <property type="entry name" value="TPR-containing"/>
</dbReference>
<keyword evidence="2" id="KW-0472">Membrane</keyword>
<evidence type="ECO:0000256" key="1">
    <source>
        <dbReference type="PROSITE-ProRule" id="PRU00339"/>
    </source>
</evidence>
<evidence type="ECO:0000313" key="3">
    <source>
        <dbReference type="EMBL" id="GIH83897.1"/>
    </source>
</evidence>
<feature type="transmembrane region" description="Helical" evidence="2">
    <location>
        <begin position="292"/>
        <end position="311"/>
    </location>
</feature>
<evidence type="ECO:0000313" key="4">
    <source>
        <dbReference type="Proteomes" id="UP000655044"/>
    </source>
</evidence>
<dbReference type="EMBL" id="BOOI01000019">
    <property type="protein sequence ID" value="GIH83897.1"/>
    <property type="molecule type" value="Genomic_DNA"/>
</dbReference>
<keyword evidence="2" id="KW-0812">Transmembrane</keyword>
<dbReference type="Pfam" id="PF13432">
    <property type="entry name" value="TPR_16"/>
    <property type="match status" value="1"/>
</dbReference>
<proteinExistence type="predicted"/>
<comment type="caution">
    <text evidence="3">The sequence shown here is derived from an EMBL/GenBank/DDBJ whole genome shotgun (WGS) entry which is preliminary data.</text>
</comment>
<feature type="transmembrane region" description="Helical" evidence="2">
    <location>
        <begin position="370"/>
        <end position="391"/>
    </location>
</feature>
<evidence type="ECO:0008006" key="5">
    <source>
        <dbReference type="Google" id="ProtNLM"/>
    </source>
</evidence>
<dbReference type="Proteomes" id="UP000655044">
    <property type="component" value="Unassembled WGS sequence"/>
</dbReference>
<protein>
    <recommendedName>
        <fullName evidence="5">Tetratricopeptide repeat protein</fullName>
    </recommendedName>
</protein>
<dbReference type="RefSeq" id="WP_189242027.1">
    <property type="nucleotide sequence ID" value="NZ_BMQP01000007.1"/>
</dbReference>
<dbReference type="Gene3D" id="1.25.40.10">
    <property type="entry name" value="Tetratricopeptide repeat domain"/>
    <property type="match status" value="1"/>
</dbReference>
<reference evidence="3" key="1">
    <citation type="submission" date="2021-01" db="EMBL/GenBank/DDBJ databases">
        <title>Whole genome shotgun sequence of Planobispora rosea NBRC 15558.</title>
        <authorList>
            <person name="Komaki H."/>
            <person name="Tamura T."/>
        </authorList>
    </citation>
    <scope>NUCLEOTIDE SEQUENCE</scope>
    <source>
        <strain evidence="3">NBRC 15558</strain>
    </source>
</reference>